<evidence type="ECO:0000256" key="1">
    <source>
        <dbReference type="ARBA" id="ARBA00004651"/>
    </source>
</evidence>
<accession>A0A2P6N0G1</accession>
<feature type="transmembrane region" description="Helical" evidence="8">
    <location>
        <begin position="1571"/>
        <end position="1590"/>
    </location>
</feature>
<evidence type="ECO:0000256" key="6">
    <source>
        <dbReference type="ARBA" id="ARBA00023136"/>
    </source>
</evidence>
<evidence type="ECO:0000256" key="7">
    <source>
        <dbReference type="ARBA" id="ARBA00023170"/>
    </source>
</evidence>
<feature type="transmembrane region" description="Helical" evidence="8">
    <location>
        <begin position="1418"/>
        <end position="1437"/>
    </location>
</feature>
<dbReference type="PANTHER" id="PTHR21444:SF15">
    <property type="entry name" value="RECEPTOR FOR RETINOL UPTAKE STRA6"/>
    <property type="match status" value="1"/>
</dbReference>
<feature type="transmembrane region" description="Helical" evidence="8">
    <location>
        <begin position="1717"/>
        <end position="1740"/>
    </location>
</feature>
<keyword evidence="5 8" id="KW-1133">Transmembrane helix</keyword>
<feature type="transmembrane region" description="Helical" evidence="8">
    <location>
        <begin position="1789"/>
        <end position="1822"/>
    </location>
</feature>
<reference evidence="9 10" key="1">
    <citation type="journal article" date="2018" name="Genome Biol. Evol.">
        <title>Multiple Roots of Fruiting Body Formation in Amoebozoa.</title>
        <authorList>
            <person name="Hillmann F."/>
            <person name="Forbes G."/>
            <person name="Novohradska S."/>
            <person name="Ferling I."/>
            <person name="Riege K."/>
            <person name="Groth M."/>
            <person name="Westermann M."/>
            <person name="Marz M."/>
            <person name="Spaller T."/>
            <person name="Winckler T."/>
            <person name="Schaap P."/>
            <person name="Glockner G."/>
        </authorList>
    </citation>
    <scope>NUCLEOTIDE SEQUENCE [LARGE SCALE GENOMIC DNA]</scope>
    <source>
        <strain evidence="9 10">Jena</strain>
    </source>
</reference>
<dbReference type="InterPro" id="IPR026612">
    <property type="entry name" value="STRA6-like"/>
</dbReference>
<dbReference type="OrthoDB" id="2376984at2759"/>
<dbReference type="Proteomes" id="UP000241769">
    <property type="component" value="Unassembled WGS sequence"/>
</dbReference>
<dbReference type="PANTHER" id="PTHR21444">
    <property type="entry name" value="COILED-COIL DOMAIN-CONTAINING PROTEIN 180"/>
    <property type="match status" value="1"/>
</dbReference>
<feature type="transmembrane region" description="Helical" evidence="8">
    <location>
        <begin position="1483"/>
        <end position="1503"/>
    </location>
</feature>
<protein>
    <submittedName>
        <fullName evidence="9">Uncharacterized protein</fullName>
    </submittedName>
</protein>
<evidence type="ECO:0000256" key="2">
    <source>
        <dbReference type="ARBA" id="ARBA00022448"/>
    </source>
</evidence>
<feature type="transmembrane region" description="Helical" evidence="8">
    <location>
        <begin position="1746"/>
        <end position="1768"/>
    </location>
</feature>
<evidence type="ECO:0000313" key="10">
    <source>
        <dbReference type="Proteomes" id="UP000241769"/>
    </source>
</evidence>
<proteinExistence type="predicted"/>
<gene>
    <name evidence="9" type="ORF">PROFUN_14286</name>
</gene>
<evidence type="ECO:0000256" key="5">
    <source>
        <dbReference type="ARBA" id="ARBA00022989"/>
    </source>
</evidence>
<dbReference type="Pfam" id="PF14752">
    <property type="entry name" value="RBP_receptor"/>
    <property type="match status" value="1"/>
</dbReference>
<evidence type="ECO:0000256" key="3">
    <source>
        <dbReference type="ARBA" id="ARBA00022475"/>
    </source>
</evidence>
<dbReference type="EMBL" id="MDYQ01000265">
    <property type="protein sequence ID" value="PRP77433.1"/>
    <property type="molecule type" value="Genomic_DNA"/>
</dbReference>
<dbReference type="GO" id="GO:0038023">
    <property type="term" value="F:signaling receptor activity"/>
    <property type="evidence" value="ECO:0007669"/>
    <property type="project" value="InterPro"/>
</dbReference>
<feature type="transmembrane region" description="Helical" evidence="8">
    <location>
        <begin position="1656"/>
        <end position="1679"/>
    </location>
</feature>
<keyword evidence="2" id="KW-0813">Transport</keyword>
<feature type="transmembrane region" description="Helical" evidence="8">
    <location>
        <begin position="1444"/>
        <end position="1463"/>
    </location>
</feature>
<name>A0A2P6N0G1_9EUKA</name>
<comment type="caution">
    <text evidence="9">The sequence shown here is derived from an EMBL/GenBank/DDBJ whole genome shotgun (WGS) entry which is preliminary data.</text>
</comment>
<keyword evidence="7" id="KW-0675">Receptor</keyword>
<evidence type="ECO:0000313" key="9">
    <source>
        <dbReference type="EMBL" id="PRP77433.1"/>
    </source>
</evidence>
<keyword evidence="10" id="KW-1185">Reference proteome</keyword>
<keyword evidence="3" id="KW-1003">Cell membrane</keyword>
<evidence type="ECO:0000256" key="8">
    <source>
        <dbReference type="SAM" id="Phobius"/>
    </source>
</evidence>
<evidence type="ECO:0000256" key="4">
    <source>
        <dbReference type="ARBA" id="ARBA00022692"/>
    </source>
</evidence>
<keyword evidence="4 8" id="KW-0812">Transmembrane</keyword>
<keyword evidence="6 8" id="KW-0472">Membrane</keyword>
<dbReference type="GO" id="GO:0005886">
    <property type="term" value="C:plasma membrane"/>
    <property type="evidence" value="ECO:0007669"/>
    <property type="project" value="UniProtKB-SubCell"/>
</dbReference>
<dbReference type="InParanoid" id="A0A2P6N0G1"/>
<comment type="subcellular location">
    <subcellularLocation>
        <location evidence="1">Cell membrane</location>
        <topology evidence="1">Multi-pass membrane protein</topology>
    </subcellularLocation>
</comment>
<organism evidence="9 10">
    <name type="scientific">Planoprotostelium fungivorum</name>
    <dbReference type="NCBI Taxonomy" id="1890364"/>
    <lineage>
        <taxon>Eukaryota</taxon>
        <taxon>Amoebozoa</taxon>
        <taxon>Evosea</taxon>
        <taxon>Variosea</taxon>
        <taxon>Cavosteliida</taxon>
        <taxon>Cavosteliaceae</taxon>
        <taxon>Planoprotostelium</taxon>
    </lineage>
</organism>
<sequence length="1976" mass="218828">MSVQKKSAWEPTWPEKEYEDMNLDEKMGWKLDRVNEKIERFKDLLDTQLSKIDPYVPLFFDIINNSFRLKWWTVLTIFLIWAFVGDRILSPIQFIVVSTGSSFTLGQNSSLPTHAKVTTITGNLAINRKWNVTLARIQYFDSNDEIQSIRCDRGPTVAIEPLYRVTCGATLHSVAPSGVTDDFGMIAVPSIQISDGIPGIYSFLVNVDSVSQSMQGPVLSDVGSISLSPILTDGATSPSNSQWSISSTTRLSFQVAVYDYSNHPLSNKTVYVLSDNGLPDSPEYTYQPDEYKARHAVLQNYLAVTGSDGVAVFSGISVSSSSSRWVYLKLYCEGITLPFPNLPMFYDSTTGQVNVVNTRDATQRVTEGEIFPIMPVTVYAFVVDRLFSSNLQVTDPLSARYDNDKGLEDAISLPTDNDGLATFENLRFNTAGSADTIYNIYFLCNGVRSTTISLNVSSVVDSIVVLWDTSQPFLAGTKLSDPPTIIVYNHNGYTGVPGKKIFLWSDDVKTQVTYDADLSDETGTIFFGNFSLLSYTSSTTTTLTFTVDSAVVKMTVNVIQSVPLLSHLMIDSVIMNHWEQTITLNCNDSHVIQPLIVTTAENNLTGQNFQAIFDGVALGNLFVRSAPEYLVTLGLTEDYSVWTASADLSLSGYTRVSELRLYTLDGTPISRSFKIRTINPISSVTYVQLSAEKFRVTPLDLAGTPIPTTASPNGEVMELDGKSMKDLLWPLTVAYTTIRPQAPVSDGISNTFVMPLAVNTNTKVAISMGGIYCPPLYIQQRDDDAATLEIVSGRLNDPIMLGQLLANDTISVALKNSSGSPLVGRFLTARIMSKEGSNSTAIVGNLYDDIYITMVLTSEDKRKTLLSTFSSETDTNGIANFPKLSVLMAQRGTYHVEFVYSRYYQDDNPITVATSEFYIGQTVKLNVDLTSTKVSMYTPLEAVKVSALAVDESGGSVTLEHPIYSMDMVPTDSQYNPTWGIVSVPKMHTTTSPTGAQLWGVPPPSIGLSDYITLSLALATRNIVGNQIHADAVPDLTDYLTRLLNGSTKIDQYLVSALASQSSPFTFVGSYQSSPTDDKKGNLSDYASLIRSKNVTQQVTALRSISNAVGEGLIDVVQYLSEVTPKTCRFFISALGGTSEELNAVSIPFVPTNEAKTISVVQSPPLQIRVGSSFSTSVLLLAEDGSPVPSVAVTVSIQGQKNTVSSIIRSQSLANASVSDLISSIKNKRDITPVATLDPLQTTAMTNKKGIAQFNLVVKTGLEGSYTFLYQTSTKSKVSFRSDPVSLSNNVASITIVRQPAVASGDYVTISADVDHDVNSLVQPVLLVRDNHGNPIADKFVVITSNPAGLRASYNHSVRTNSTGHYTFNDLRFLSGGNNNFSLTFQVDGLSSNTSNSFIVINKEQPDLSQLSQFSNNVRVYLAMALCIPFLLVNASLIEIFWEVLIGIFCCLGVTGYLLWLAYQSLSDVQFSGSYVFISLKAIYAAAIVIGILPLLYVIYLLIRNVDKKFYDNQQKNLSSGHVTWLLRYRRPLPLPPNRGLIQRMKVAVLGQRTIWNDLQRDEYFAFSTRILVAWGLSLLMTLYAILITINLTQAASAALVRSGIAFRQLLISLVYLPNEDIPIASLRVYLNTSLFNSGNPLLTMISLSISQGSIIILYTGYAAIFVAVLFTIVNWYLLKMNTINMTYRVRQGRQSYDGVSITTASGYIGAQAMHTFIGFFFVWFTIWIVLSVIVMFAKYCTVDFWLLFLLGQILAVVLSVAFLAKLLRLIFATLTIRGPYQIAHKHIFSLLEFINVFVSFLTALIQAIVRFFIMIVTTLLFFQRVDSPMLPNQLQFLDRGYRSWISAVAVDAMLNNPIVITFVQVTQQCVPPKPTNQWNRRWKSVLPWGTARRDEMEALELFEMTDEALATNLQRKRAITHWKLAYLLLKNPTLIQYRKRHMEEKATREYNEAMQRWERTSTDCYYTVHNFDHKA</sequence>